<dbReference type="SMART" id="SM00360">
    <property type="entry name" value="RRM"/>
    <property type="match status" value="3"/>
</dbReference>
<dbReference type="Gene3D" id="3.30.70.330">
    <property type="match status" value="3"/>
</dbReference>
<feature type="compositionally biased region" description="Low complexity" evidence="4">
    <location>
        <begin position="1008"/>
        <end position="1024"/>
    </location>
</feature>
<dbReference type="PANTHER" id="PTHR24012">
    <property type="entry name" value="RNA BINDING PROTEIN"/>
    <property type="match status" value="1"/>
</dbReference>
<keyword evidence="7" id="KW-1185">Reference proteome</keyword>
<name>A0A210Q4A4_MIZYE</name>
<feature type="region of interest" description="Disordered" evidence="4">
    <location>
        <begin position="912"/>
        <end position="1060"/>
    </location>
</feature>
<dbReference type="InterPro" id="IPR012677">
    <property type="entry name" value="Nucleotide-bd_a/b_plait_sf"/>
</dbReference>
<feature type="compositionally biased region" description="Polar residues" evidence="4">
    <location>
        <begin position="939"/>
        <end position="981"/>
    </location>
</feature>
<feature type="domain" description="RRM" evidence="5">
    <location>
        <begin position="129"/>
        <end position="208"/>
    </location>
</feature>
<dbReference type="PROSITE" id="PS50102">
    <property type="entry name" value="RRM"/>
    <property type="match status" value="2"/>
</dbReference>
<feature type="compositionally biased region" description="Polar residues" evidence="4">
    <location>
        <begin position="770"/>
        <end position="779"/>
    </location>
</feature>
<dbReference type="STRING" id="6573.A0A210Q4A4"/>
<evidence type="ECO:0000256" key="4">
    <source>
        <dbReference type="SAM" id="MobiDB-lite"/>
    </source>
</evidence>
<feature type="compositionally biased region" description="Polar residues" evidence="4">
    <location>
        <begin position="14"/>
        <end position="41"/>
    </location>
</feature>
<evidence type="ECO:0000313" key="6">
    <source>
        <dbReference type="EMBL" id="OWF43555.1"/>
    </source>
</evidence>
<evidence type="ECO:0000259" key="5">
    <source>
        <dbReference type="PROSITE" id="PS50102"/>
    </source>
</evidence>
<organism evidence="6 7">
    <name type="scientific">Mizuhopecten yessoensis</name>
    <name type="common">Japanese scallop</name>
    <name type="synonym">Patinopecten yessoensis</name>
    <dbReference type="NCBI Taxonomy" id="6573"/>
    <lineage>
        <taxon>Eukaryota</taxon>
        <taxon>Metazoa</taxon>
        <taxon>Spiralia</taxon>
        <taxon>Lophotrochozoa</taxon>
        <taxon>Mollusca</taxon>
        <taxon>Bivalvia</taxon>
        <taxon>Autobranchia</taxon>
        <taxon>Pteriomorphia</taxon>
        <taxon>Pectinida</taxon>
        <taxon>Pectinoidea</taxon>
        <taxon>Pectinidae</taxon>
        <taxon>Mizuhopecten</taxon>
    </lineage>
</organism>
<keyword evidence="2 3" id="KW-0694">RNA-binding</keyword>
<comment type="caution">
    <text evidence="6">The sequence shown here is derived from an EMBL/GenBank/DDBJ whole genome shotgun (WGS) entry which is preliminary data.</text>
</comment>
<dbReference type="GO" id="GO:0003723">
    <property type="term" value="F:RNA binding"/>
    <property type="evidence" value="ECO:0007669"/>
    <property type="project" value="UniProtKB-UniRule"/>
</dbReference>
<keyword evidence="6" id="KW-0687">Ribonucleoprotein</keyword>
<evidence type="ECO:0000256" key="3">
    <source>
        <dbReference type="PROSITE-ProRule" id="PRU00176"/>
    </source>
</evidence>
<sequence>MATTMDGCRDSEGTETNLNDHSSPSSLTDVNLDQSSASSGESLDLLNESRKQFNFGRKIAIKNIPVTTNEEVDLFLGEYELDEIDMNSKEKEAVVTLKNGEDAENIYEELNQARMLDHTISICILAPDRLLCLAHLPVDFTDKELKTMVSPLGDTLKCFMFRADDTGQSKGYGLVEFKTNLDRTKQIAAELDWREVRGNKINCDVISQQTSSAYQNLHSRCLLVDNLPLDYKDNSNFREIFSRHASPIYCQVVLKEGEPLGFGIIEYADPKAAENTQTLLSGYKLHQTTLRVTYCIPGKSAVEICSRLLVKFDDMSSSKPSLLPDPIFPNTSVLNHPLVLDLCDQHPQLITHFKTALHQLQQTYVTQMNLKSAKPGLLGPAPSVGMSPLMNPNMQMGLIILLALQTQVRSQHQVAGPLNLLPLLGNHQTGDKPSILGDPVSAQANIILQNLMSQLSPSSTTSPAGGSTLSPKAEESSTSPLLQSLAVNIQNLNLGWLTNLGQLTSSVQFRQQIDSGIKPLMKAETNPMPRPLLPPNVKSHFDGDMAKSRSTGGLLGEAPRLDRIKMSQNFMNNIQMLAGQKKPMQPTEMPSLLDGNISSHTGQGLSGRGGQGQPRYNQSGNGQSADNYGQSGRSRFGDEYSHSGRGQFGDEYGHSGRGQLGDSYGQSRRDQTSDGYNQGRRDQSGDGYNQGRRDQSGDGYDLGRRVQSGDGYGHNRPNQSGVGMPRPNNQTGTGGKSLLGEPPSLVPKRLPGLRDGLLPEPGSDYGVNKDSYSTSGQHQGDNSSRDDSGYGGYSRHGSSSSNNYTDSSFNSGRGDSSFNSQGNTSLLSRPGSTSYDYYQQQESTPNVGSEYESMAAKAIAYAATTNTSYQGAAGGNNGYSDYSSGGNYDSYSSGKGNDYGYCSDNGVDSDTYRQYSGSGEDGGSYGSYSGNGKDGYKNNDYQSSQYGGRQSEKSSLLGTPQGRSQQPQSWQGASSGNNTASHPLLSTPGSQGLLATPGGSSQSLLSTPRGRSSSPHSLLSTPPGVFSFSNTEGKQTSLLGEKPRTRLAGGSSGQGRTGLPHIGNQAANQGLLGSRPIGSAGLLKTPIGQKRSYSHLLPPPEPSPESEYVGQHSQGIGGHYADSYPSNKRQRLDVAGTSRSFASRY</sequence>
<dbReference type="InterPro" id="IPR000504">
    <property type="entry name" value="RRM_dom"/>
</dbReference>
<evidence type="ECO:0000256" key="2">
    <source>
        <dbReference type="ARBA" id="ARBA00022884"/>
    </source>
</evidence>
<feature type="region of interest" description="Disordered" evidence="4">
    <location>
        <begin position="1090"/>
        <end position="1145"/>
    </location>
</feature>
<dbReference type="InterPro" id="IPR035979">
    <property type="entry name" value="RBD_domain_sf"/>
</dbReference>
<dbReference type="Pfam" id="PF00076">
    <property type="entry name" value="RRM_1"/>
    <property type="match status" value="2"/>
</dbReference>
<accession>A0A210Q4A4</accession>
<dbReference type="OrthoDB" id="639027at2759"/>
<evidence type="ECO:0000256" key="1">
    <source>
        <dbReference type="ARBA" id="ARBA00022737"/>
    </source>
</evidence>
<feature type="region of interest" description="Disordered" evidence="4">
    <location>
        <begin position="1"/>
        <end position="43"/>
    </location>
</feature>
<gene>
    <name evidence="6" type="ORF">KP79_PYT08487</name>
</gene>
<feature type="compositionally biased region" description="Polar residues" evidence="4">
    <location>
        <begin position="813"/>
        <end position="847"/>
    </location>
</feature>
<feature type="compositionally biased region" description="Polar residues" evidence="4">
    <location>
        <begin position="716"/>
        <end position="731"/>
    </location>
</feature>
<dbReference type="SUPFAM" id="SSF54928">
    <property type="entry name" value="RNA-binding domain, RBD"/>
    <property type="match status" value="2"/>
</dbReference>
<feature type="compositionally biased region" description="Low complexity" evidence="4">
    <location>
        <begin position="795"/>
        <end position="811"/>
    </location>
</feature>
<feature type="compositionally biased region" description="Low complexity" evidence="4">
    <location>
        <begin position="455"/>
        <end position="471"/>
    </location>
</feature>
<feature type="domain" description="RRM" evidence="5">
    <location>
        <begin position="220"/>
        <end position="297"/>
    </location>
</feature>
<evidence type="ECO:0000313" key="7">
    <source>
        <dbReference type="Proteomes" id="UP000242188"/>
    </source>
</evidence>
<proteinExistence type="predicted"/>
<feature type="compositionally biased region" description="Polar residues" evidence="4">
    <location>
        <begin position="614"/>
        <end position="633"/>
    </location>
</feature>
<dbReference type="AlphaFoldDB" id="A0A210Q4A4"/>
<feature type="compositionally biased region" description="Polar residues" evidence="4">
    <location>
        <begin position="1027"/>
        <end position="1038"/>
    </location>
</feature>
<protein>
    <submittedName>
        <fullName evidence="6">Ribonucleoprotein PTB-binding 2</fullName>
    </submittedName>
</protein>
<feature type="region of interest" description="Disordered" evidence="4">
    <location>
        <begin position="580"/>
        <end position="849"/>
    </location>
</feature>
<feature type="compositionally biased region" description="Basic and acidic residues" evidence="4">
    <location>
        <begin position="691"/>
        <end position="704"/>
    </location>
</feature>
<keyword evidence="1" id="KW-0677">Repeat</keyword>
<dbReference type="EMBL" id="NEDP02005059">
    <property type="protein sequence ID" value="OWF43555.1"/>
    <property type="molecule type" value="Genomic_DNA"/>
</dbReference>
<dbReference type="Proteomes" id="UP000242188">
    <property type="component" value="Unassembled WGS sequence"/>
</dbReference>
<dbReference type="GO" id="GO:1990904">
    <property type="term" value="C:ribonucleoprotein complex"/>
    <property type="evidence" value="ECO:0007669"/>
    <property type="project" value="UniProtKB-KW"/>
</dbReference>
<feature type="region of interest" description="Disordered" evidence="4">
    <location>
        <begin position="455"/>
        <end position="476"/>
    </location>
</feature>
<reference evidence="6 7" key="1">
    <citation type="journal article" date="2017" name="Nat. Ecol. Evol.">
        <title>Scallop genome provides insights into evolution of bilaterian karyotype and development.</title>
        <authorList>
            <person name="Wang S."/>
            <person name="Zhang J."/>
            <person name="Jiao W."/>
            <person name="Li J."/>
            <person name="Xun X."/>
            <person name="Sun Y."/>
            <person name="Guo X."/>
            <person name="Huan P."/>
            <person name="Dong B."/>
            <person name="Zhang L."/>
            <person name="Hu X."/>
            <person name="Sun X."/>
            <person name="Wang J."/>
            <person name="Zhao C."/>
            <person name="Wang Y."/>
            <person name="Wang D."/>
            <person name="Huang X."/>
            <person name="Wang R."/>
            <person name="Lv J."/>
            <person name="Li Y."/>
            <person name="Zhang Z."/>
            <person name="Liu B."/>
            <person name="Lu W."/>
            <person name="Hui Y."/>
            <person name="Liang J."/>
            <person name="Zhou Z."/>
            <person name="Hou R."/>
            <person name="Li X."/>
            <person name="Liu Y."/>
            <person name="Li H."/>
            <person name="Ning X."/>
            <person name="Lin Y."/>
            <person name="Zhao L."/>
            <person name="Xing Q."/>
            <person name="Dou J."/>
            <person name="Li Y."/>
            <person name="Mao J."/>
            <person name="Guo H."/>
            <person name="Dou H."/>
            <person name="Li T."/>
            <person name="Mu C."/>
            <person name="Jiang W."/>
            <person name="Fu Q."/>
            <person name="Fu X."/>
            <person name="Miao Y."/>
            <person name="Liu J."/>
            <person name="Yu Q."/>
            <person name="Li R."/>
            <person name="Liao H."/>
            <person name="Li X."/>
            <person name="Kong Y."/>
            <person name="Jiang Z."/>
            <person name="Chourrout D."/>
            <person name="Li R."/>
            <person name="Bao Z."/>
        </authorList>
    </citation>
    <scope>NUCLEOTIDE SEQUENCE [LARGE SCALE GENOMIC DNA]</scope>
    <source>
        <strain evidence="6 7">PY_sf001</strain>
    </source>
</reference>